<evidence type="ECO:0000256" key="1">
    <source>
        <dbReference type="ARBA" id="ARBA00023002"/>
    </source>
</evidence>
<dbReference type="Gene3D" id="1.20.140.10">
    <property type="entry name" value="Butyryl-CoA Dehydrogenase, subunit A, domain 3"/>
    <property type="match status" value="1"/>
</dbReference>
<evidence type="ECO:0000313" key="5">
    <source>
        <dbReference type="Proteomes" id="UP000246132"/>
    </source>
</evidence>
<dbReference type="Pfam" id="PF08028">
    <property type="entry name" value="Acyl-CoA_dh_2"/>
    <property type="match status" value="1"/>
</dbReference>
<evidence type="ECO:0008006" key="6">
    <source>
        <dbReference type="Google" id="ProtNLM"/>
    </source>
</evidence>
<dbReference type="RefSeq" id="WP_109765457.1">
    <property type="nucleotide sequence ID" value="NZ_JASHJV010000002.1"/>
</dbReference>
<protein>
    <recommendedName>
        <fullName evidence="6">Acyl-CoA dehydrogenase</fullName>
    </recommendedName>
</protein>
<dbReference type="EMBL" id="QFWV02000004">
    <property type="protein sequence ID" value="RKF07688.1"/>
    <property type="molecule type" value="Genomic_DNA"/>
</dbReference>
<dbReference type="Gene3D" id="2.40.110.10">
    <property type="entry name" value="Butyryl-CoA Dehydrogenase, subunit A, domain 2"/>
    <property type="match status" value="1"/>
</dbReference>
<evidence type="ECO:0000259" key="2">
    <source>
        <dbReference type="Pfam" id="PF02771"/>
    </source>
</evidence>
<dbReference type="Pfam" id="PF02771">
    <property type="entry name" value="Acyl-CoA_dh_N"/>
    <property type="match status" value="1"/>
</dbReference>
<keyword evidence="5" id="KW-1185">Reference proteome</keyword>
<dbReference type="PIRSF" id="PIRSF016578">
    <property type="entry name" value="HsaA"/>
    <property type="match status" value="1"/>
</dbReference>
<dbReference type="AlphaFoldDB" id="A0A3A8AE90"/>
<dbReference type="InterPro" id="IPR013107">
    <property type="entry name" value="Acyl-CoA_DH_C"/>
</dbReference>
<dbReference type="GO" id="GO:0050660">
    <property type="term" value="F:flavin adenine dinucleotide binding"/>
    <property type="evidence" value="ECO:0007669"/>
    <property type="project" value="InterPro"/>
</dbReference>
<accession>A0A3A8AE90</accession>
<dbReference type="InterPro" id="IPR046373">
    <property type="entry name" value="Acyl-CoA_Oxase/DH_mid-dom_sf"/>
</dbReference>
<dbReference type="SUPFAM" id="SSF56645">
    <property type="entry name" value="Acyl-CoA dehydrogenase NM domain-like"/>
    <property type="match status" value="1"/>
</dbReference>
<dbReference type="PANTHER" id="PTHR43884:SF12">
    <property type="entry name" value="ISOVALERYL-COA DEHYDROGENASE, MITOCHONDRIAL-RELATED"/>
    <property type="match status" value="1"/>
</dbReference>
<evidence type="ECO:0000313" key="4">
    <source>
        <dbReference type="EMBL" id="RKF07688.1"/>
    </source>
</evidence>
<dbReference type="PANTHER" id="PTHR43884">
    <property type="entry name" value="ACYL-COA DEHYDROGENASE"/>
    <property type="match status" value="1"/>
</dbReference>
<proteinExistence type="predicted"/>
<dbReference type="GO" id="GO:0008470">
    <property type="term" value="F:3-methylbutanoyl-CoA dehydrogenase activity"/>
    <property type="evidence" value="ECO:0007669"/>
    <property type="project" value="TreeGrafter"/>
</dbReference>
<dbReference type="Gene3D" id="1.10.540.10">
    <property type="entry name" value="Acyl-CoA dehydrogenase/oxidase, N-terminal domain"/>
    <property type="match status" value="1"/>
</dbReference>
<comment type="caution">
    <text evidence="4">The sequence shown here is derived from an EMBL/GenBank/DDBJ whole genome shotgun (WGS) entry which is preliminary data.</text>
</comment>
<dbReference type="OrthoDB" id="2986495at2"/>
<sequence>MALQTLQTHDADGDDWTAGEEVVAKAASAVPWLLDQAGRVDRDRTIPDDVAAALIETGIFRLAQPRRFGGMGASPSLMWRAVFEIARGCASCAWISGLTCANLLVVGRFSEAAQQEVFAPDSSPVVPLLTGGVGHDIKIETRDDGIMLSGKWRYASGIDLASWVGLLVNPAPTDGRAEPVLVLVPADAFTIDHDSWHVIGMRGTGSKNIVLESAFVPHHRMMDWAALQVGEKHASCPNDEPAYRFPLNALLAMSVIAPTLGVASAVAEEYAAIVSQRVQSNGQGKQVADRSSHVDLAAGIATMDMLRNVLITEVEAIERKVERGQTLSLEDRALLRMKIAIAARKGLSVAQELFAGVGGSLLPEGTRIERQFRDLHAMSSHFLLQPDPIGEAYGRLLLGLDLPAGARL</sequence>
<gene>
    <name evidence="4" type="ORF">DEM25_007985</name>
</gene>
<dbReference type="GO" id="GO:0006552">
    <property type="term" value="P:L-leucine catabolic process"/>
    <property type="evidence" value="ECO:0007669"/>
    <property type="project" value="TreeGrafter"/>
</dbReference>
<dbReference type="InterPro" id="IPR036250">
    <property type="entry name" value="AcylCo_DH-like_C"/>
</dbReference>
<dbReference type="InterPro" id="IPR009100">
    <property type="entry name" value="AcylCoA_DH/oxidase_NM_dom_sf"/>
</dbReference>
<organism evidence="4 5">
    <name type="scientific">Oceaniradius stylonematis</name>
    <dbReference type="NCBI Taxonomy" id="2184161"/>
    <lineage>
        <taxon>Bacteria</taxon>
        <taxon>Pseudomonadati</taxon>
        <taxon>Pseudomonadota</taxon>
        <taxon>Alphaproteobacteria</taxon>
        <taxon>Hyphomicrobiales</taxon>
        <taxon>Ahrensiaceae</taxon>
        <taxon>Oceaniradius</taxon>
    </lineage>
</organism>
<dbReference type="Proteomes" id="UP000246132">
    <property type="component" value="Unassembled WGS sequence"/>
</dbReference>
<reference evidence="4 5" key="1">
    <citation type="journal article" date="2018" name="Int. J. Syst. Bacteriol.">
        <title>Oceaniradius stylonemae gen. nov., sp. nov., isolated from a red alga, Stylonema cornu-cervi.</title>
        <authorList>
            <person name="Jeong S."/>
        </authorList>
    </citation>
    <scope>NUCLEOTIDE SEQUENCE [LARGE SCALE GENOMIC DNA]</scope>
    <source>
        <strain evidence="4 5">StC1</strain>
    </source>
</reference>
<evidence type="ECO:0000259" key="3">
    <source>
        <dbReference type="Pfam" id="PF08028"/>
    </source>
</evidence>
<feature type="domain" description="Acyl-CoA dehydrogenase C-terminal" evidence="3">
    <location>
        <begin position="257"/>
        <end position="385"/>
    </location>
</feature>
<name>A0A3A8AE90_9HYPH</name>
<dbReference type="InterPro" id="IPR037069">
    <property type="entry name" value="AcylCoA_DH/ox_N_sf"/>
</dbReference>
<dbReference type="SUPFAM" id="SSF47203">
    <property type="entry name" value="Acyl-CoA dehydrogenase C-terminal domain-like"/>
    <property type="match status" value="1"/>
</dbReference>
<keyword evidence="1" id="KW-0560">Oxidoreductase</keyword>
<dbReference type="InterPro" id="IPR013786">
    <property type="entry name" value="AcylCoA_DH/ox_N"/>
</dbReference>
<feature type="domain" description="Acyl-CoA dehydrogenase/oxidase N-terminal" evidence="2">
    <location>
        <begin position="35"/>
        <end position="120"/>
    </location>
</feature>